<dbReference type="EMBL" id="KK119986">
    <property type="protein sequence ID" value="KFM77269.1"/>
    <property type="molecule type" value="Genomic_DNA"/>
</dbReference>
<feature type="transmembrane region" description="Helical" evidence="1">
    <location>
        <begin position="6"/>
        <end position="27"/>
    </location>
</feature>
<protein>
    <submittedName>
        <fullName evidence="2">Nose resistant to fluoxetine protein 6</fullName>
    </submittedName>
</protein>
<evidence type="ECO:0000313" key="2">
    <source>
        <dbReference type="EMBL" id="KFM77269.1"/>
    </source>
</evidence>
<keyword evidence="1" id="KW-1133">Transmembrane helix</keyword>
<evidence type="ECO:0000313" key="3">
    <source>
        <dbReference type="Proteomes" id="UP000054359"/>
    </source>
</evidence>
<sequence>MCLPWTWYLANDMQFFVLNSSLLYILWRWNYLGLSIFSSLLVGSWALTWYISYHYSILPLFYGISNATSYVDYKEKLVLGWNLIYSKPYCRIGPYFIGVFLAYIFYQKGKKGKFIKL</sequence>
<name>A0A087UIT0_STEMI</name>
<feature type="non-terminal residue" evidence="2">
    <location>
        <position position="117"/>
    </location>
</feature>
<dbReference type="STRING" id="407821.A0A087UIT0"/>
<dbReference type="OMA" id="YSSEHIP"/>
<dbReference type="PANTHER" id="PTHR11161">
    <property type="entry name" value="O-ACYLTRANSFERASE"/>
    <property type="match status" value="1"/>
</dbReference>
<feature type="transmembrane region" description="Helical" evidence="1">
    <location>
        <begin position="34"/>
        <end position="52"/>
    </location>
</feature>
<keyword evidence="3" id="KW-1185">Reference proteome</keyword>
<evidence type="ECO:0000256" key="1">
    <source>
        <dbReference type="SAM" id="Phobius"/>
    </source>
</evidence>
<reference evidence="2 3" key="1">
    <citation type="submission" date="2013-11" db="EMBL/GenBank/DDBJ databases">
        <title>Genome sequencing of Stegodyphus mimosarum.</title>
        <authorList>
            <person name="Bechsgaard J."/>
        </authorList>
    </citation>
    <scope>NUCLEOTIDE SEQUENCE [LARGE SCALE GENOMIC DNA]</scope>
</reference>
<accession>A0A087UIT0</accession>
<dbReference type="PANTHER" id="PTHR11161:SF69">
    <property type="entry name" value="NOSE RESISTANT TO FLUOXETINE PROTEIN 6-LIKE PROTEIN"/>
    <property type="match status" value="1"/>
</dbReference>
<dbReference type="AlphaFoldDB" id="A0A087UIT0"/>
<dbReference type="Proteomes" id="UP000054359">
    <property type="component" value="Unassembled WGS sequence"/>
</dbReference>
<keyword evidence="1" id="KW-0812">Transmembrane</keyword>
<dbReference type="OrthoDB" id="6514995at2759"/>
<organism evidence="2 3">
    <name type="scientific">Stegodyphus mimosarum</name>
    <name type="common">African social velvet spider</name>
    <dbReference type="NCBI Taxonomy" id="407821"/>
    <lineage>
        <taxon>Eukaryota</taxon>
        <taxon>Metazoa</taxon>
        <taxon>Ecdysozoa</taxon>
        <taxon>Arthropoda</taxon>
        <taxon>Chelicerata</taxon>
        <taxon>Arachnida</taxon>
        <taxon>Araneae</taxon>
        <taxon>Araneomorphae</taxon>
        <taxon>Entelegynae</taxon>
        <taxon>Eresoidea</taxon>
        <taxon>Eresidae</taxon>
        <taxon>Stegodyphus</taxon>
    </lineage>
</organism>
<keyword evidence="1" id="KW-0472">Membrane</keyword>
<gene>
    <name evidence="2" type="ORF">X975_11192</name>
</gene>
<dbReference type="InterPro" id="IPR052728">
    <property type="entry name" value="O2_lipid_transport_reg"/>
</dbReference>
<proteinExistence type="predicted"/>
<feature type="transmembrane region" description="Helical" evidence="1">
    <location>
        <begin position="89"/>
        <end position="106"/>
    </location>
</feature>